<keyword evidence="4" id="KW-0028">Amino-acid biosynthesis</keyword>
<feature type="signal peptide" evidence="11">
    <location>
        <begin position="1"/>
        <end position="23"/>
    </location>
</feature>
<dbReference type="OrthoDB" id="1633110at2"/>
<dbReference type="PANTHER" id="PTHR43344">
    <property type="entry name" value="PHOSPHOSERINE PHOSPHATASE"/>
    <property type="match status" value="1"/>
</dbReference>
<sequence>MRTLTFYLLLAALAINFGCSQPAKQSAKLGGNWDAFNRQQLENLINQYGKNSGDYNPDQPPYAVFDWDNTSIFLDIQEATLIYQLEHLHFGCTPEVLEKALRTGIDTKVALADQNEAGETITAEQVITDILASYNWLFANYAELGGNGSLSLEEVKENPHYANFTTKLRFLYDAIYNTFSADVSYPWVTYLFSGLDSARVTNMTIETVKWQQNQPIEKISWVSPGAEELAGQSAGQVKITWKNGLRLVPEMQELYHQLRNAGFDVWVCSASFVDVVKGIASFPEFGYNLDASHVIAMELERDPAGVILPEFRKDYFQTQGRGKTAAITRFLAGENGRYGYGPVLIAGDSEGDQDMLADFEELKAGLIFNRLKGKEKLLGKLSENAVDSYQHNNATYLLQGRDENQGVLIPSQGTVLFGESSGQTLP</sequence>
<organism evidence="12 13">
    <name type="scientific">Maribellus luteus</name>
    <dbReference type="NCBI Taxonomy" id="2305463"/>
    <lineage>
        <taxon>Bacteria</taxon>
        <taxon>Pseudomonadati</taxon>
        <taxon>Bacteroidota</taxon>
        <taxon>Bacteroidia</taxon>
        <taxon>Marinilabiliales</taxon>
        <taxon>Prolixibacteraceae</taxon>
        <taxon>Maribellus</taxon>
    </lineage>
</organism>
<dbReference type="Proteomes" id="UP000265926">
    <property type="component" value="Unassembled WGS sequence"/>
</dbReference>
<proteinExistence type="predicted"/>
<comment type="caution">
    <text evidence="12">The sequence shown here is derived from an EMBL/GenBank/DDBJ whole genome shotgun (WGS) entry which is preliminary data.</text>
</comment>
<dbReference type="InterPro" id="IPR036412">
    <property type="entry name" value="HAD-like_sf"/>
</dbReference>
<comment type="catalytic activity">
    <reaction evidence="9">
        <text>O-phospho-L-serine + H2O = L-serine + phosphate</text>
        <dbReference type="Rhea" id="RHEA:21208"/>
        <dbReference type="ChEBI" id="CHEBI:15377"/>
        <dbReference type="ChEBI" id="CHEBI:33384"/>
        <dbReference type="ChEBI" id="CHEBI:43474"/>
        <dbReference type="ChEBI" id="CHEBI:57524"/>
        <dbReference type="EC" id="3.1.3.3"/>
    </reaction>
</comment>
<evidence type="ECO:0000256" key="8">
    <source>
        <dbReference type="ARBA" id="ARBA00023299"/>
    </source>
</evidence>
<keyword evidence="11" id="KW-0732">Signal</keyword>
<keyword evidence="6 12" id="KW-0378">Hydrolase</keyword>
<gene>
    <name evidence="12" type="ORF">D1614_20305</name>
</gene>
<evidence type="ECO:0000256" key="1">
    <source>
        <dbReference type="ARBA" id="ARBA00001946"/>
    </source>
</evidence>
<comment type="pathway">
    <text evidence="2">Amino-acid biosynthesis; L-serine biosynthesis; L-serine from 3-phospho-D-glycerate: step 3/3.</text>
</comment>
<evidence type="ECO:0000313" key="13">
    <source>
        <dbReference type="Proteomes" id="UP000265926"/>
    </source>
</evidence>
<evidence type="ECO:0000256" key="9">
    <source>
        <dbReference type="ARBA" id="ARBA00048138"/>
    </source>
</evidence>
<keyword evidence="7" id="KW-0460">Magnesium</keyword>
<dbReference type="AlphaFoldDB" id="A0A399SUI3"/>
<evidence type="ECO:0000256" key="10">
    <source>
        <dbReference type="ARBA" id="ARBA00048523"/>
    </source>
</evidence>
<accession>A0A399SUI3</accession>
<keyword evidence="13" id="KW-1185">Reference proteome</keyword>
<dbReference type="Gene3D" id="3.40.50.1000">
    <property type="entry name" value="HAD superfamily/HAD-like"/>
    <property type="match status" value="1"/>
</dbReference>
<evidence type="ECO:0000313" key="12">
    <source>
        <dbReference type="EMBL" id="RIJ46071.1"/>
    </source>
</evidence>
<evidence type="ECO:0000256" key="2">
    <source>
        <dbReference type="ARBA" id="ARBA00005135"/>
    </source>
</evidence>
<reference evidence="12 13" key="1">
    <citation type="submission" date="2018-08" db="EMBL/GenBank/DDBJ databases">
        <title>Pallidiluteibacterium maritimus gen. nov., sp. nov., isolated from coastal sediment.</title>
        <authorList>
            <person name="Zhou L.Y."/>
        </authorList>
    </citation>
    <scope>NUCLEOTIDE SEQUENCE [LARGE SCALE GENOMIC DNA]</scope>
    <source>
        <strain evidence="12 13">XSD2</strain>
    </source>
</reference>
<dbReference type="InterPro" id="IPR050582">
    <property type="entry name" value="HAD-like_SerB"/>
</dbReference>
<keyword evidence="8" id="KW-0718">Serine biosynthesis</keyword>
<keyword evidence="5" id="KW-0479">Metal-binding</keyword>
<comment type="cofactor">
    <cofactor evidence="1">
        <name>Mg(2+)</name>
        <dbReference type="ChEBI" id="CHEBI:18420"/>
    </cofactor>
</comment>
<dbReference type="PANTHER" id="PTHR43344:SF2">
    <property type="entry name" value="PHOSPHOSERINE PHOSPHATASE"/>
    <property type="match status" value="1"/>
</dbReference>
<dbReference type="GO" id="GO:0036424">
    <property type="term" value="F:L-phosphoserine phosphatase activity"/>
    <property type="evidence" value="ECO:0007669"/>
    <property type="project" value="TreeGrafter"/>
</dbReference>
<dbReference type="GO" id="GO:0006564">
    <property type="term" value="P:L-serine biosynthetic process"/>
    <property type="evidence" value="ECO:0007669"/>
    <property type="project" value="UniProtKB-KW"/>
</dbReference>
<evidence type="ECO:0000256" key="5">
    <source>
        <dbReference type="ARBA" id="ARBA00022723"/>
    </source>
</evidence>
<dbReference type="GO" id="GO:0000287">
    <property type="term" value="F:magnesium ion binding"/>
    <property type="evidence" value="ECO:0007669"/>
    <property type="project" value="TreeGrafter"/>
</dbReference>
<dbReference type="RefSeq" id="WP_119439822.1">
    <property type="nucleotide sequence ID" value="NZ_QWGR01000017.1"/>
</dbReference>
<comment type="catalytic activity">
    <reaction evidence="10">
        <text>O-phospho-D-serine + H2O = D-serine + phosphate</text>
        <dbReference type="Rhea" id="RHEA:24873"/>
        <dbReference type="ChEBI" id="CHEBI:15377"/>
        <dbReference type="ChEBI" id="CHEBI:35247"/>
        <dbReference type="ChEBI" id="CHEBI:43474"/>
        <dbReference type="ChEBI" id="CHEBI:58680"/>
        <dbReference type="EC" id="3.1.3.3"/>
    </reaction>
</comment>
<dbReference type="GO" id="GO:0005737">
    <property type="term" value="C:cytoplasm"/>
    <property type="evidence" value="ECO:0007669"/>
    <property type="project" value="TreeGrafter"/>
</dbReference>
<dbReference type="Gene3D" id="1.20.1440.320">
    <property type="match status" value="1"/>
</dbReference>
<dbReference type="InterPro" id="IPR023214">
    <property type="entry name" value="HAD_sf"/>
</dbReference>
<dbReference type="Pfam" id="PF12710">
    <property type="entry name" value="HAD"/>
    <property type="match status" value="1"/>
</dbReference>
<evidence type="ECO:0000256" key="4">
    <source>
        <dbReference type="ARBA" id="ARBA00022605"/>
    </source>
</evidence>
<protein>
    <recommendedName>
        <fullName evidence="3">phosphoserine phosphatase</fullName>
        <ecNumber evidence="3">3.1.3.3</ecNumber>
    </recommendedName>
</protein>
<dbReference type="EC" id="3.1.3.3" evidence="3"/>
<evidence type="ECO:0000256" key="11">
    <source>
        <dbReference type="SAM" id="SignalP"/>
    </source>
</evidence>
<dbReference type="SUPFAM" id="SSF56784">
    <property type="entry name" value="HAD-like"/>
    <property type="match status" value="1"/>
</dbReference>
<name>A0A399SUI3_9BACT</name>
<dbReference type="EMBL" id="QWGR01000017">
    <property type="protein sequence ID" value="RIJ46071.1"/>
    <property type="molecule type" value="Genomic_DNA"/>
</dbReference>
<evidence type="ECO:0000256" key="3">
    <source>
        <dbReference type="ARBA" id="ARBA00012640"/>
    </source>
</evidence>
<evidence type="ECO:0000256" key="7">
    <source>
        <dbReference type="ARBA" id="ARBA00022842"/>
    </source>
</evidence>
<feature type="chain" id="PRO_5017180309" description="phosphoserine phosphatase" evidence="11">
    <location>
        <begin position="24"/>
        <end position="426"/>
    </location>
</feature>
<evidence type="ECO:0000256" key="6">
    <source>
        <dbReference type="ARBA" id="ARBA00022801"/>
    </source>
</evidence>